<evidence type="ECO:0000313" key="2">
    <source>
        <dbReference type="Proteomes" id="UP000028681"/>
    </source>
</evidence>
<evidence type="ECO:0000313" key="1">
    <source>
        <dbReference type="EMBL" id="AIJ06957.1"/>
    </source>
</evidence>
<dbReference type="AlphaFoldDB" id="A0A076LJB2"/>
<organism evidence="1 2">
    <name type="scientific">Edwardsiella anguillarum ET080813</name>
    <dbReference type="NCBI Taxonomy" id="667120"/>
    <lineage>
        <taxon>Bacteria</taxon>
        <taxon>Pseudomonadati</taxon>
        <taxon>Pseudomonadota</taxon>
        <taxon>Gammaproteobacteria</taxon>
        <taxon>Enterobacterales</taxon>
        <taxon>Hafniaceae</taxon>
        <taxon>Edwardsiella</taxon>
    </lineage>
</organism>
<protein>
    <submittedName>
        <fullName evidence="1">Uncharacterized protein</fullName>
    </submittedName>
</protein>
<name>A0A076LJB2_9GAMM</name>
<dbReference type="Proteomes" id="UP000028681">
    <property type="component" value="Chromosome"/>
</dbReference>
<reference evidence="1 2" key="1">
    <citation type="journal article" date="2012" name="PLoS ONE">
        <title>Edwardsiella comparative phylogenomics reveal the new intra/inter-species taxonomic relationships, virulence evolution and niche adaptation mechanisms.</title>
        <authorList>
            <person name="Yang M."/>
            <person name="Lv Y."/>
            <person name="Xiao J."/>
            <person name="Wu H."/>
            <person name="Zheng H."/>
            <person name="Liu Q."/>
            <person name="Zhang Y."/>
            <person name="Wang Q."/>
        </authorList>
    </citation>
    <scope>NUCLEOTIDE SEQUENCE [LARGE SCALE GENOMIC DNA]</scope>
    <source>
        <strain evidence="2">080813</strain>
    </source>
</reference>
<accession>A0A076LJB2</accession>
<dbReference type="HOGENOM" id="CLU_3215554_0_0_6"/>
<dbReference type="KEGG" id="ete:ETEE_0479"/>
<gene>
    <name evidence="1" type="ORF">ETEE_0479</name>
</gene>
<sequence length="44" mass="4628">MGAALSKTAVGGGSLLICPWLHGTLQPLYPDGYHSILCNLCREA</sequence>
<dbReference type="EMBL" id="CP006664">
    <property type="protein sequence ID" value="AIJ06957.1"/>
    <property type="molecule type" value="Genomic_DNA"/>
</dbReference>
<proteinExistence type="predicted"/>